<dbReference type="Proteomes" id="UP000234681">
    <property type="component" value="Chromosome 7"/>
</dbReference>
<evidence type="ECO:0000313" key="2">
    <source>
        <dbReference type="Proteomes" id="UP000234681"/>
    </source>
</evidence>
<organism evidence="1 2">
    <name type="scientific">Rattus norvegicus</name>
    <name type="common">Rat</name>
    <dbReference type="NCBI Taxonomy" id="10116"/>
    <lineage>
        <taxon>Eukaryota</taxon>
        <taxon>Metazoa</taxon>
        <taxon>Chordata</taxon>
        <taxon>Craniata</taxon>
        <taxon>Vertebrata</taxon>
        <taxon>Euteleostomi</taxon>
        <taxon>Mammalia</taxon>
        <taxon>Eutheria</taxon>
        <taxon>Euarchontoglires</taxon>
        <taxon>Glires</taxon>
        <taxon>Rodentia</taxon>
        <taxon>Myomorpha</taxon>
        <taxon>Muroidea</taxon>
        <taxon>Muridae</taxon>
        <taxon>Murinae</taxon>
        <taxon>Rattus</taxon>
    </lineage>
</organism>
<name>A6K869_RAT</name>
<evidence type="ECO:0000313" key="1">
    <source>
        <dbReference type="EMBL" id="EDL89139.1"/>
    </source>
</evidence>
<proteinExistence type="predicted"/>
<dbReference type="AlphaFoldDB" id="A6K869"/>
<protein>
    <submittedName>
        <fullName evidence="1">Amino-terminal enhancer of split, isoform CRA_a</fullName>
    </submittedName>
</protein>
<dbReference type="EMBL" id="CH474029">
    <property type="protein sequence ID" value="EDL89139.1"/>
    <property type="molecule type" value="Genomic_DNA"/>
</dbReference>
<accession>A6K869</accession>
<reference evidence="2" key="1">
    <citation type="submission" date="2005-09" db="EMBL/GenBank/DDBJ databases">
        <authorList>
            <person name="Mural R.J."/>
            <person name="Li P.W."/>
            <person name="Adams M.D."/>
            <person name="Amanatides P.G."/>
            <person name="Baden-Tillson H."/>
            <person name="Barnstead M."/>
            <person name="Chin S.H."/>
            <person name="Dew I."/>
            <person name="Evans C.A."/>
            <person name="Ferriera S."/>
            <person name="Flanigan M."/>
            <person name="Fosler C."/>
            <person name="Glodek A."/>
            <person name="Gu Z."/>
            <person name="Holt R.A."/>
            <person name="Jennings D."/>
            <person name="Kraft C.L."/>
            <person name="Lu F."/>
            <person name="Nguyen T."/>
            <person name="Nusskern D.R."/>
            <person name="Pfannkoch C.M."/>
            <person name="Sitter C."/>
            <person name="Sutton G.G."/>
            <person name="Venter J.C."/>
            <person name="Wang Z."/>
            <person name="Woodage T."/>
            <person name="Zheng X.H."/>
            <person name="Zhong F."/>
        </authorList>
    </citation>
    <scope>NUCLEOTIDE SEQUENCE [LARGE SCALE GENOMIC DNA]</scope>
    <source>
        <strain>BN</strain>
        <strain evidence="2">Sprague-Dawley</strain>
    </source>
</reference>
<gene>
    <name evidence="1" type="primary">Aes</name>
    <name evidence="1" type="ORF">rCG_29414</name>
</gene>
<sequence>MYTTLAAPFHPVHPEFAPFPLLCFLHCTPARPRPLPPAHPALVPSTAERKHWLGTAVGVGTPQTSLSPSPNKREG</sequence>